<accession>A0ACD4ZD28</accession>
<sequence>MIDGIRWRTRTGAPWRDVRERYGPWDRVYDLFRRRQHNRTWKQILVRLQTEADARDLTAWDVSVDSTIMRAHQHAAGARKRGAAQKESPGGVTVEPDDHGLGRSHGGLTTKLRLAVEQRQKPISTRDPLHHPGEAGPSP</sequence>
<protein>
    <submittedName>
        <fullName evidence="1">Transposase</fullName>
    </submittedName>
</protein>
<keyword evidence="2" id="KW-1185">Reference proteome</keyword>
<dbReference type="Proteomes" id="UP001348369">
    <property type="component" value="Chromosome"/>
</dbReference>
<evidence type="ECO:0000313" key="1">
    <source>
        <dbReference type="EMBL" id="WSB95662.1"/>
    </source>
</evidence>
<name>A0ACD4ZD28_9ACTN</name>
<organism evidence="1 2">
    <name type="scientific">Streptomyces scopuliridis</name>
    <dbReference type="NCBI Taxonomy" id="452529"/>
    <lineage>
        <taxon>Bacteria</taxon>
        <taxon>Bacillati</taxon>
        <taxon>Actinomycetota</taxon>
        <taxon>Actinomycetes</taxon>
        <taxon>Kitasatosporales</taxon>
        <taxon>Streptomycetaceae</taxon>
        <taxon>Streptomyces</taxon>
    </lineage>
</organism>
<evidence type="ECO:0000313" key="2">
    <source>
        <dbReference type="Proteomes" id="UP001348369"/>
    </source>
</evidence>
<gene>
    <name evidence="1" type="ORF">OG835_00485</name>
</gene>
<proteinExistence type="predicted"/>
<dbReference type="EMBL" id="CP109109">
    <property type="protein sequence ID" value="WSB95662.1"/>
    <property type="molecule type" value="Genomic_DNA"/>
</dbReference>
<reference evidence="1" key="1">
    <citation type="submission" date="2022-10" db="EMBL/GenBank/DDBJ databases">
        <title>The complete genomes of actinobacterial strains from the NBC collection.</title>
        <authorList>
            <person name="Joergensen T.S."/>
            <person name="Alvarez Arevalo M."/>
            <person name="Sterndorff E.B."/>
            <person name="Faurdal D."/>
            <person name="Vuksanovic O."/>
            <person name="Mourched A.-S."/>
            <person name="Charusanti P."/>
            <person name="Shaw S."/>
            <person name="Blin K."/>
            <person name="Weber T."/>
        </authorList>
    </citation>
    <scope>NUCLEOTIDE SEQUENCE</scope>
    <source>
        <strain evidence="1">NBC 01771</strain>
    </source>
</reference>